<protein>
    <submittedName>
        <fullName evidence="1">Phage virion morphogenesis protein</fullName>
    </submittedName>
</protein>
<proteinExistence type="predicted"/>
<dbReference type="Pfam" id="PF05069">
    <property type="entry name" value="Phage_tail_S"/>
    <property type="match status" value="1"/>
</dbReference>
<name>A0AAJ1R0R4_9FLAO</name>
<dbReference type="EMBL" id="JAUFQH010000022">
    <property type="protein sequence ID" value="MDN3621333.1"/>
    <property type="molecule type" value="Genomic_DNA"/>
</dbReference>
<dbReference type="RefSeq" id="WP_261972813.1">
    <property type="nucleotide sequence ID" value="NZ_CP103460.1"/>
</dbReference>
<evidence type="ECO:0000313" key="1">
    <source>
        <dbReference type="EMBL" id="MDN3621333.1"/>
    </source>
</evidence>
<accession>A0AAJ1R0R4</accession>
<evidence type="ECO:0000313" key="2">
    <source>
        <dbReference type="Proteomes" id="UP001228636"/>
    </source>
</evidence>
<comment type="caution">
    <text evidence="1">The sequence shown here is derived from an EMBL/GenBank/DDBJ whole genome shotgun (WGS) entry which is preliminary data.</text>
</comment>
<dbReference type="InterPro" id="IPR006522">
    <property type="entry name" value="Phage_virion_morphogenesis"/>
</dbReference>
<dbReference type="Proteomes" id="UP001228636">
    <property type="component" value="Unassembled WGS sequence"/>
</dbReference>
<sequence length="172" mass="20012">MNDNSKKFDKFIADYAVLKRKLPRMYGIEAVNLFKENFDKEGFIVGNGSVIKWKKTRRNTGRKVLKKSGRLQRGIHIKRIGNGRVVVGVDSNIKYAALHNFGGTIPITPKMRRYFWAMFKQTGDAYFKGMALTKKKEFVIPERKYIGKTSAMEPRLDRRTIKELKKITQKYT</sequence>
<organism evidence="1 2">
    <name type="scientific">Polaribacter sejongensis</name>
    <dbReference type="NCBI Taxonomy" id="985043"/>
    <lineage>
        <taxon>Bacteria</taxon>
        <taxon>Pseudomonadati</taxon>
        <taxon>Bacteroidota</taxon>
        <taxon>Flavobacteriia</taxon>
        <taxon>Flavobacteriales</taxon>
        <taxon>Flavobacteriaceae</taxon>
    </lineage>
</organism>
<dbReference type="AlphaFoldDB" id="A0AAJ1R0R4"/>
<reference evidence="1 2" key="1">
    <citation type="journal article" date="2014" name="Int. J. Syst. Evol. Microbiol.">
        <title>Complete genome sequence of Corynebacterium casei LMG S-19264T (=DSM 44701T), isolated from a smear-ripened cheese.</title>
        <authorList>
            <consortium name="US DOE Joint Genome Institute (JGI-PGF)"/>
            <person name="Walter F."/>
            <person name="Albersmeier A."/>
            <person name="Kalinowski J."/>
            <person name="Ruckert C."/>
        </authorList>
    </citation>
    <scope>NUCLEOTIDE SEQUENCE [LARGE SCALE GENOMIC DNA]</scope>
    <source>
        <strain evidence="1 2">CECT 8670</strain>
    </source>
</reference>
<gene>
    <name evidence="1" type="ORF">QWY81_17835</name>
</gene>